<comment type="caution">
    <text evidence="1">The sequence shown here is derived from an EMBL/GenBank/DDBJ whole genome shotgun (WGS) entry which is preliminary data.</text>
</comment>
<reference evidence="1" key="1">
    <citation type="submission" date="2023-03" db="EMBL/GenBank/DDBJ databases">
        <title>Massive genome expansion in bonnet fungi (Mycena s.s.) driven by repeated elements and novel gene families across ecological guilds.</title>
        <authorList>
            <consortium name="Lawrence Berkeley National Laboratory"/>
            <person name="Harder C.B."/>
            <person name="Miyauchi S."/>
            <person name="Viragh M."/>
            <person name="Kuo A."/>
            <person name="Thoen E."/>
            <person name="Andreopoulos B."/>
            <person name="Lu D."/>
            <person name="Skrede I."/>
            <person name="Drula E."/>
            <person name="Henrissat B."/>
            <person name="Morin E."/>
            <person name="Kohler A."/>
            <person name="Barry K."/>
            <person name="LaButti K."/>
            <person name="Morin E."/>
            <person name="Salamov A."/>
            <person name="Lipzen A."/>
            <person name="Mereny Z."/>
            <person name="Hegedus B."/>
            <person name="Baldrian P."/>
            <person name="Stursova M."/>
            <person name="Weitz H."/>
            <person name="Taylor A."/>
            <person name="Grigoriev I.V."/>
            <person name="Nagy L.G."/>
            <person name="Martin F."/>
            <person name="Kauserud H."/>
        </authorList>
    </citation>
    <scope>NUCLEOTIDE SEQUENCE</scope>
    <source>
        <strain evidence="1">CBHHK200</strain>
    </source>
</reference>
<gene>
    <name evidence="1" type="ORF">C8F04DRAFT_223733</name>
</gene>
<name>A0AAD6TN68_9AGAR</name>
<dbReference type="AlphaFoldDB" id="A0AAD6TN68"/>
<accession>A0AAD6TN68</accession>
<evidence type="ECO:0000313" key="1">
    <source>
        <dbReference type="EMBL" id="KAJ7047238.1"/>
    </source>
</evidence>
<dbReference type="Proteomes" id="UP001218188">
    <property type="component" value="Unassembled WGS sequence"/>
</dbReference>
<evidence type="ECO:0000313" key="2">
    <source>
        <dbReference type="Proteomes" id="UP001218188"/>
    </source>
</evidence>
<sequence>MVLACDALYTCGSSSSFFILSPPPCSFYLRAHAFSVCMGRRYTASTSDENHDLRSENEERSVRTVRAKTGCSNKQTRDWFITLDSQFVGPGGIFERLLERLSPLIRAPTRRIWMRSQTAQLARSAPFLQSPPLREAGSIMARFLAFGQPRTLPNSSSHAAQ</sequence>
<proteinExistence type="predicted"/>
<dbReference type="EMBL" id="JARJCM010000002">
    <property type="protein sequence ID" value="KAJ7047238.1"/>
    <property type="molecule type" value="Genomic_DNA"/>
</dbReference>
<protein>
    <submittedName>
        <fullName evidence="1">Uncharacterized protein</fullName>
    </submittedName>
</protein>
<keyword evidence="2" id="KW-1185">Reference proteome</keyword>
<organism evidence="1 2">
    <name type="scientific">Mycena alexandri</name>
    <dbReference type="NCBI Taxonomy" id="1745969"/>
    <lineage>
        <taxon>Eukaryota</taxon>
        <taxon>Fungi</taxon>
        <taxon>Dikarya</taxon>
        <taxon>Basidiomycota</taxon>
        <taxon>Agaricomycotina</taxon>
        <taxon>Agaricomycetes</taxon>
        <taxon>Agaricomycetidae</taxon>
        <taxon>Agaricales</taxon>
        <taxon>Marasmiineae</taxon>
        <taxon>Mycenaceae</taxon>
        <taxon>Mycena</taxon>
    </lineage>
</organism>